<dbReference type="InterPro" id="IPR023606">
    <property type="entry name" value="CoA-Trfase_III_dom_1_sf"/>
</dbReference>
<name>A0A4S5CGW8_9ACTN</name>
<sequence>DRWREVDSPVGPLRAVRPPVRISGVDPVMGAVPAVGEHTDALLTELGYDPADTARLRAAGAV</sequence>
<dbReference type="Gene3D" id="3.40.50.10540">
    <property type="entry name" value="Crotonobetainyl-coa:carnitine coa-transferase, domain 1"/>
    <property type="match status" value="1"/>
</dbReference>
<dbReference type="EMBL" id="SSXH01000744">
    <property type="protein sequence ID" value="THJ43731.1"/>
    <property type="molecule type" value="Genomic_DNA"/>
</dbReference>
<reference evidence="1 2" key="1">
    <citation type="submission" date="2019-04" db="EMBL/GenBank/DDBJ databases">
        <title>Draft genome sequences for three unisolated Alnus-infective Frankia Sp+ strains, AgTrS, AiOr and AvVan, the first sequenced Frankia strains able to sporulate in-planta.</title>
        <authorList>
            <person name="Bethencourt L."/>
            <person name="Vautrin F."/>
            <person name="Taib N."/>
            <person name="Dubost A."/>
            <person name="Castro-Garcia L."/>
            <person name="Imbaud O."/>
            <person name="Abrouk D."/>
            <person name="Fournier P."/>
            <person name="Briolay J."/>
            <person name="Nguyen A."/>
            <person name="Normand P."/>
            <person name="Fernandez M.P."/>
            <person name="Brochier-Armanet C."/>
            <person name="Herrera-Belaroussi A."/>
        </authorList>
    </citation>
    <scope>NUCLEOTIDE SEQUENCE [LARGE SCALE GENOMIC DNA]</scope>
    <source>
        <strain evidence="1 2">AvVan</strain>
    </source>
</reference>
<gene>
    <name evidence="1" type="ORF">E7Y31_20325</name>
</gene>
<feature type="non-terminal residue" evidence="1">
    <location>
        <position position="1"/>
    </location>
</feature>
<accession>A0A4S5CGW8</accession>
<protein>
    <submittedName>
        <fullName evidence="1">CoA transferase</fullName>
    </submittedName>
</protein>
<evidence type="ECO:0000313" key="2">
    <source>
        <dbReference type="Proteomes" id="UP000305282"/>
    </source>
</evidence>
<proteinExistence type="predicted"/>
<comment type="caution">
    <text evidence="1">The sequence shown here is derived from an EMBL/GenBank/DDBJ whole genome shotgun (WGS) entry which is preliminary data.</text>
</comment>
<dbReference type="AlphaFoldDB" id="A0A4S5CGW8"/>
<keyword evidence="1" id="KW-0808">Transferase</keyword>
<dbReference type="SUPFAM" id="SSF89796">
    <property type="entry name" value="CoA-transferase family III (CaiB/BaiF)"/>
    <property type="match status" value="1"/>
</dbReference>
<keyword evidence="2" id="KW-1185">Reference proteome</keyword>
<dbReference type="GO" id="GO:0016740">
    <property type="term" value="F:transferase activity"/>
    <property type="evidence" value="ECO:0007669"/>
    <property type="project" value="UniProtKB-KW"/>
</dbReference>
<dbReference type="Proteomes" id="UP000305282">
    <property type="component" value="Unassembled WGS sequence"/>
</dbReference>
<evidence type="ECO:0000313" key="1">
    <source>
        <dbReference type="EMBL" id="THJ43731.1"/>
    </source>
</evidence>
<organism evidence="1 2">
    <name type="scientific">Candidatus Frankia alpina</name>
    <dbReference type="NCBI Taxonomy" id="2699483"/>
    <lineage>
        <taxon>Bacteria</taxon>
        <taxon>Bacillati</taxon>
        <taxon>Actinomycetota</taxon>
        <taxon>Actinomycetes</taxon>
        <taxon>Frankiales</taxon>
        <taxon>Frankiaceae</taxon>
        <taxon>Frankia</taxon>
    </lineage>
</organism>